<sequence>MSRLNLFRCWAESAVNGAGGGVIYYGKVLLKGLAMGAADVVPGVSGGTIAFISGIYPTLIKSLSGFDRTALQLLRSGQWRGLSAHLELPFLAALLSGIVFSVFALSGIIHHLLNTQPLPVWGFFFGLILASVVFLLRQQPRLDWRDGSLLAAGAAVALAISNAPPLALEPSWPALFGGGALALCAMILPGISGSFILLILGLYPTLVAAFAQRDLTVLALFVSGGITGLLSFSHLLRYLMQRFERQVVATMSGFLLGSLAIIWPWQHPHSNTGVEQHGHLSPQQFAALYGDAQLAVTTAAMVAGLVLLFAVEWTALRGKRRL</sequence>
<proteinExistence type="predicted"/>
<keyword evidence="1" id="KW-0472">Membrane</keyword>
<dbReference type="OrthoDB" id="9793746at2"/>
<keyword evidence="1" id="KW-1133">Transmembrane helix</keyword>
<protein>
    <submittedName>
        <fullName evidence="2">DUF368 domain-containing protein</fullName>
    </submittedName>
</protein>
<comment type="caution">
    <text evidence="2">The sequence shown here is derived from an EMBL/GenBank/DDBJ whole genome shotgun (WGS) entry which is preliminary data.</text>
</comment>
<feature type="transmembrane region" description="Helical" evidence="1">
    <location>
        <begin position="217"/>
        <end position="236"/>
    </location>
</feature>
<gene>
    <name evidence="2" type="ORF">E3W66_07980</name>
</gene>
<feature type="transmembrane region" description="Helical" evidence="1">
    <location>
        <begin position="88"/>
        <end position="112"/>
    </location>
</feature>
<dbReference type="PANTHER" id="PTHR37308:SF1">
    <property type="entry name" value="POLYPRENYL-PHOSPHATE TRANSPORTER"/>
    <property type="match status" value="1"/>
</dbReference>
<dbReference type="InterPro" id="IPR007163">
    <property type="entry name" value="VCA0040-like"/>
</dbReference>
<reference evidence="2 3" key="1">
    <citation type="submission" date="2019-03" db="EMBL/GenBank/DDBJ databases">
        <title>Draft genome of Gammaproteobacteria bacterium LSUCC0057, a member of the SAR92 clade.</title>
        <authorList>
            <person name="Lanclos V.C."/>
            <person name="Doiron C."/>
            <person name="Henson M.W."/>
            <person name="Thrash J.C."/>
        </authorList>
    </citation>
    <scope>NUCLEOTIDE SEQUENCE [LARGE SCALE GENOMIC DNA]</scope>
    <source>
        <strain evidence="2 3">LSUCC0057</strain>
    </source>
</reference>
<dbReference type="PANTHER" id="PTHR37308">
    <property type="entry name" value="INTEGRAL MEMBRANE PROTEIN"/>
    <property type="match status" value="1"/>
</dbReference>
<name>A0A4Y8UFB8_9GAMM</name>
<evidence type="ECO:0000313" key="3">
    <source>
        <dbReference type="Proteomes" id="UP000298133"/>
    </source>
</evidence>
<dbReference type="EMBL" id="SPIA01000003">
    <property type="protein sequence ID" value="TFH67420.1"/>
    <property type="molecule type" value="Genomic_DNA"/>
</dbReference>
<evidence type="ECO:0000256" key="1">
    <source>
        <dbReference type="SAM" id="Phobius"/>
    </source>
</evidence>
<dbReference type="AlphaFoldDB" id="A0A4Y8UFB8"/>
<organism evidence="2 3">
    <name type="scientific">Gammaproteobacteria bacterium LSUCC0057</name>
    <dbReference type="NCBI Taxonomy" id="2559237"/>
    <lineage>
        <taxon>Bacteria</taxon>
        <taxon>Pseudomonadati</taxon>
        <taxon>Pseudomonadota</taxon>
        <taxon>Gammaproteobacteria</taxon>
        <taxon>Cellvibrionales</taxon>
        <taxon>Porticoccaceae</taxon>
        <taxon>SAR92 clade</taxon>
    </lineage>
</organism>
<keyword evidence="3" id="KW-1185">Reference proteome</keyword>
<keyword evidence="1" id="KW-0812">Transmembrane</keyword>
<feature type="transmembrane region" description="Helical" evidence="1">
    <location>
        <begin position="118"/>
        <end position="136"/>
    </location>
</feature>
<dbReference type="Proteomes" id="UP000298133">
    <property type="component" value="Unassembled WGS sequence"/>
</dbReference>
<feature type="transmembrane region" description="Helical" evidence="1">
    <location>
        <begin position="248"/>
        <end position="266"/>
    </location>
</feature>
<evidence type="ECO:0000313" key="2">
    <source>
        <dbReference type="EMBL" id="TFH67420.1"/>
    </source>
</evidence>
<accession>A0A4Y8UFB8</accession>
<feature type="transmembrane region" description="Helical" evidence="1">
    <location>
        <begin position="286"/>
        <end position="311"/>
    </location>
</feature>
<dbReference type="Pfam" id="PF04018">
    <property type="entry name" value="VCA0040-like"/>
    <property type="match status" value="1"/>
</dbReference>